<dbReference type="Pfam" id="PF02580">
    <property type="entry name" value="Tyr_Deacylase"/>
    <property type="match status" value="1"/>
</dbReference>
<accession>A0A1I1J8C7</accession>
<sequence length="145" mass="15841">MRALIQRVSQASVHVDGERIGAIEGGLLALIGVERDDTPERGEKLLQKMLNYRVFSDEQGRMNLGLATIQGGLLLVSQFTLVADTRKGLRPGFSSGATPEEGERLFNHLVERARQAHPVVETGRFGADMQVSLINDGPVTFLLES</sequence>
<gene>
    <name evidence="3" type="primary">dtd</name>
    <name evidence="4" type="ORF">SAMN05421848_1403</name>
</gene>
<dbReference type="GO" id="GO:0000049">
    <property type="term" value="F:tRNA binding"/>
    <property type="evidence" value="ECO:0007669"/>
    <property type="project" value="UniProtKB-UniRule"/>
</dbReference>
<dbReference type="GO" id="GO:0005737">
    <property type="term" value="C:cytoplasm"/>
    <property type="evidence" value="ECO:0007669"/>
    <property type="project" value="UniProtKB-SubCell"/>
</dbReference>
<dbReference type="RefSeq" id="WP_090132255.1">
    <property type="nucleotide sequence ID" value="NZ_FOLY01000003.1"/>
</dbReference>
<reference evidence="5" key="1">
    <citation type="submission" date="2016-10" db="EMBL/GenBank/DDBJ databases">
        <authorList>
            <person name="Varghese N."/>
            <person name="Submissions S."/>
        </authorList>
    </citation>
    <scope>NUCLEOTIDE SEQUENCE [LARGE SCALE GENOMIC DNA]</scope>
    <source>
        <strain evidence="5">DSM 23439</strain>
    </source>
</reference>
<evidence type="ECO:0000313" key="5">
    <source>
        <dbReference type="Proteomes" id="UP000199046"/>
    </source>
</evidence>
<dbReference type="GO" id="GO:0019478">
    <property type="term" value="P:D-amino acid catabolic process"/>
    <property type="evidence" value="ECO:0007669"/>
    <property type="project" value="UniProtKB-UniRule"/>
</dbReference>
<evidence type="ECO:0000256" key="3">
    <source>
        <dbReference type="HAMAP-Rule" id="MF_00518"/>
    </source>
</evidence>
<dbReference type="Gene3D" id="3.50.80.10">
    <property type="entry name" value="D-tyrosyl-tRNA(Tyr) deacylase"/>
    <property type="match status" value="1"/>
</dbReference>
<dbReference type="OrthoDB" id="9801395at2"/>
<dbReference type="NCBIfam" id="TIGR00256">
    <property type="entry name" value="D-aminoacyl-tRNA deacylase"/>
    <property type="match status" value="1"/>
</dbReference>
<comment type="catalytic activity">
    <reaction evidence="3">
        <text>a D-aminoacyl-tRNA + H2O = a tRNA + a D-alpha-amino acid + H(+)</text>
        <dbReference type="Rhea" id="RHEA:13953"/>
        <dbReference type="Rhea" id="RHEA-COMP:10123"/>
        <dbReference type="Rhea" id="RHEA-COMP:10124"/>
        <dbReference type="ChEBI" id="CHEBI:15377"/>
        <dbReference type="ChEBI" id="CHEBI:15378"/>
        <dbReference type="ChEBI" id="CHEBI:59871"/>
        <dbReference type="ChEBI" id="CHEBI:78442"/>
        <dbReference type="ChEBI" id="CHEBI:79333"/>
        <dbReference type="EC" id="3.1.1.96"/>
    </reaction>
</comment>
<name>A0A1I1J8C7_9GAMM</name>
<dbReference type="EMBL" id="FOLY01000003">
    <property type="protein sequence ID" value="SFC44869.1"/>
    <property type="molecule type" value="Genomic_DNA"/>
</dbReference>
<dbReference type="EC" id="3.1.1.-" evidence="3"/>
<dbReference type="Proteomes" id="UP000199046">
    <property type="component" value="Unassembled WGS sequence"/>
</dbReference>
<keyword evidence="5" id="KW-1185">Reference proteome</keyword>
<keyword evidence="3" id="KW-0694">RNA-binding</keyword>
<feature type="short sequence motif" description="Gly-cisPro motif, important for rejection of L-amino acids" evidence="3">
    <location>
        <begin position="137"/>
        <end position="138"/>
    </location>
</feature>
<dbReference type="EC" id="3.1.1.96" evidence="3"/>
<comment type="similarity">
    <text evidence="1 3">Belongs to the DTD family.</text>
</comment>
<evidence type="ECO:0000256" key="1">
    <source>
        <dbReference type="ARBA" id="ARBA00009673"/>
    </source>
</evidence>
<dbReference type="FunFam" id="3.50.80.10:FF:000001">
    <property type="entry name" value="D-aminoacyl-tRNA deacylase"/>
    <property type="match status" value="1"/>
</dbReference>
<dbReference type="InterPro" id="IPR003732">
    <property type="entry name" value="Daa-tRNA_deacyls_DTD"/>
</dbReference>
<dbReference type="GO" id="GO:0051500">
    <property type="term" value="F:D-tyrosyl-tRNA(Tyr) deacylase activity"/>
    <property type="evidence" value="ECO:0007669"/>
    <property type="project" value="TreeGrafter"/>
</dbReference>
<keyword evidence="3" id="KW-0820">tRNA-binding</keyword>
<dbReference type="InterPro" id="IPR023509">
    <property type="entry name" value="DTD-like_sf"/>
</dbReference>
<protein>
    <recommendedName>
        <fullName evidence="3">D-aminoacyl-tRNA deacylase</fullName>
        <shortName evidence="3">DTD</shortName>
        <ecNumber evidence="3">3.1.1.96</ecNumber>
    </recommendedName>
    <alternativeName>
        <fullName evidence="3">Gly-tRNA(Ala) deacylase</fullName>
        <ecNumber evidence="3">3.1.1.-</ecNumber>
    </alternativeName>
</protein>
<dbReference type="SUPFAM" id="SSF69500">
    <property type="entry name" value="DTD-like"/>
    <property type="match status" value="1"/>
</dbReference>
<evidence type="ECO:0000256" key="2">
    <source>
        <dbReference type="ARBA" id="ARBA00022801"/>
    </source>
</evidence>
<dbReference type="HAMAP" id="MF_00518">
    <property type="entry name" value="Deacylase_Dtd"/>
    <property type="match status" value="1"/>
</dbReference>
<comment type="subunit">
    <text evidence="3">Homodimer.</text>
</comment>
<evidence type="ECO:0000313" key="4">
    <source>
        <dbReference type="EMBL" id="SFC44869.1"/>
    </source>
</evidence>
<dbReference type="AlphaFoldDB" id="A0A1I1J8C7"/>
<comment type="domain">
    <text evidence="3">A Gly-cisPro motif from one monomer fits into the active site of the other monomer to allow specific chiral rejection of L-amino acids.</text>
</comment>
<comment type="subcellular location">
    <subcellularLocation>
        <location evidence="3">Cytoplasm</location>
    </subcellularLocation>
</comment>
<dbReference type="CDD" id="cd00563">
    <property type="entry name" value="Dtyr_deacylase"/>
    <property type="match status" value="1"/>
</dbReference>
<dbReference type="PANTHER" id="PTHR10472:SF5">
    <property type="entry name" value="D-AMINOACYL-TRNA DEACYLASE 1"/>
    <property type="match status" value="1"/>
</dbReference>
<dbReference type="GO" id="GO:0106026">
    <property type="term" value="F:Gly-tRNA(Ala) deacylase activity"/>
    <property type="evidence" value="ECO:0007669"/>
    <property type="project" value="UniProtKB-UniRule"/>
</dbReference>
<dbReference type="STRING" id="402385.SAMN05421848_1403"/>
<dbReference type="PANTHER" id="PTHR10472">
    <property type="entry name" value="D-TYROSYL-TRNA TYR DEACYLASE"/>
    <property type="match status" value="1"/>
</dbReference>
<keyword evidence="2 3" id="KW-0378">Hydrolase</keyword>
<proteinExistence type="inferred from homology"/>
<comment type="catalytic activity">
    <reaction evidence="3">
        <text>glycyl-tRNA(Ala) + H2O = tRNA(Ala) + glycine + H(+)</text>
        <dbReference type="Rhea" id="RHEA:53744"/>
        <dbReference type="Rhea" id="RHEA-COMP:9657"/>
        <dbReference type="Rhea" id="RHEA-COMP:13640"/>
        <dbReference type="ChEBI" id="CHEBI:15377"/>
        <dbReference type="ChEBI" id="CHEBI:15378"/>
        <dbReference type="ChEBI" id="CHEBI:57305"/>
        <dbReference type="ChEBI" id="CHEBI:78442"/>
        <dbReference type="ChEBI" id="CHEBI:78522"/>
    </reaction>
</comment>
<keyword evidence="3" id="KW-0963">Cytoplasm</keyword>
<organism evidence="4 5">
    <name type="scientific">Kushneria avicenniae</name>
    <dbReference type="NCBI Taxonomy" id="402385"/>
    <lineage>
        <taxon>Bacteria</taxon>
        <taxon>Pseudomonadati</taxon>
        <taxon>Pseudomonadota</taxon>
        <taxon>Gammaproteobacteria</taxon>
        <taxon>Oceanospirillales</taxon>
        <taxon>Halomonadaceae</taxon>
        <taxon>Kushneria</taxon>
    </lineage>
</organism>
<dbReference type="GO" id="GO:0043908">
    <property type="term" value="F:Ser(Gly)-tRNA(Ala) hydrolase activity"/>
    <property type="evidence" value="ECO:0007669"/>
    <property type="project" value="UniProtKB-UniRule"/>
</dbReference>
<comment type="function">
    <text evidence="3">An aminoacyl-tRNA editing enzyme that deacylates mischarged D-aminoacyl-tRNAs. Also deacylates mischarged glycyl-tRNA(Ala), protecting cells against glycine mischarging by AlaRS. Acts via tRNA-based rather than protein-based catalysis; rejects L-amino acids rather than detecting D-amino acids in the active site. By recycling D-aminoacyl-tRNA to D-amino acids and free tRNA molecules, this enzyme counteracts the toxicity associated with the formation of D-aminoacyl-tRNA entities in vivo and helps enforce protein L-homochirality.</text>
</comment>